<dbReference type="EMBL" id="GDID01007411">
    <property type="protein sequence ID" value="JAP89195.1"/>
    <property type="molecule type" value="Transcribed_RNA"/>
</dbReference>
<evidence type="ECO:0000313" key="2">
    <source>
        <dbReference type="EMBL" id="JAP89195.1"/>
    </source>
</evidence>
<keyword evidence="1" id="KW-1133">Transmembrane helix</keyword>
<evidence type="ECO:0000256" key="1">
    <source>
        <dbReference type="SAM" id="Phobius"/>
    </source>
</evidence>
<feature type="transmembrane region" description="Helical" evidence="1">
    <location>
        <begin position="241"/>
        <end position="260"/>
    </location>
</feature>
<feature type="transmembrane region" description="Helical" evidence="1">
    <location>
        <begin position="346"/>
        <end position="368"/>
    </location>
</feature>
<feature type="non-terminal residue" evidence="2">
    <location>
        <position position="1"/>
    </location>
</feature>
<name>A0A146JZS0_9EUKA</name>
<feature type="transmembrane region" description="Helical" evidence="1">
    <location>
        <begin position="272"/>
        <end position="295"/>
    </location>
</feature>
<gene>
    <name evidence="2" type="ORF">TPC1_31310</name>
</gene>
<dbReference type="AlphaFoldDB" id="A0A146JZS0"/>
<keyword evidence="1" id="KW-0812">Transmembrane</keyword>
<protein>
    <submittedName>
        <fullName evidence="2">Uncharacterized protein</fullName>
    </submittedName>
</protein>
<organism evidence="2">
    <name type="scientific">Trepomonas sp. PC1</name>
    <dbReference type="NCBI Taxonomy" id="1076344"/>
    <lineage>
        <taxon>Eukaryota</taxon>
        <taxon>Metamonada</taxon>
        <taxon>Diplomonadida</taxon>
        <taxon>Hexamitidae</taxon>
        <taxon>Hexamitinae</taxon>
        <taxon>Trepomonas</taxon>
    </lineage>
</organism>
<reference evidence="2" key="1">
    <citation type="submission" date="2015-07" db="EMBL/GenBank/DDBJ databases">
        <title>Adaptation to a free-living lifestyle via gene acquisitions in the diplomonad Trepomonas sp. PC1.</title>
        <authorList>
            <person name="Xu F."/>
            <person name="Jerlstrom-Hultqvist J."/>
            <person name="Kolisko M."/>
            <person name="Simpson A.G.B."/>
            <person name="Roger A.J."/>
            <person name="Svard S.G."/>
            <person name="Andersson J.O."/>
        </authorList>
    </citation>
    <scope>NUCLEOTIDE SEQUENCE</scope>
    <source>
        <strain evidence="2">PC1</strain>
    </source>
</reference>
<feature type="non-terminal residue" evidence="2">
    <location>
        <position position="381"/>
    </location>
</feature>
<feature type="transmembrane region" description="Helical" evidence="1">
    <location>
        <begin position="132"/>
        <end position="157"/>
    </location>
</feature>
<keyword evidence="1" id="KW-0472">Membrane</keyword>
<proteinExistence type="predicted"/>
<feature type="transmembrane region" description="Helical" evidence="1">
    <location>
        <begin position="201"/>
        <end position="220"/>
    </location>
</feature>
<feature type="transmembrane region" description="Helical" evidence="1">
    <location>
        <begin position="169"/>
        <end position="189"/>
    </location>
</feature>
<sequence>RKRYGFQGCLVIYQLCSILQKNFISRIITKSKQNMKWQLSDWIFARWGVQIFHSIEGYTNFQLFSQQFTNWKQFPLLLLRSYLQIGYKLWINLLLGTSLPNFDFINIHGDYSKKEWFLIPNFNSPSCYGNAVFHYCATTFVLNAGLLTIFLVSHVLQKQYAIRLNLQKIFVSLILLASINDIYHTTVLIYSKRSLDDLEFYYTYTGLDIQSFFTGASTALRMDSSDEKADVNLLRKIVQSYHFAIDVVCVMLISLLLGIVRYVNADVFNQEIFSAVIKWALKTAFIQILITVFVISQEKQKELIDSRLIRFLGQNSESSVIFINFASQLGHYFFRQVEFGPYSNIIMLLFLLGSLSLAVPIVYLLTWLSGPLEELLKMISS</sequence>
<accession>A0A146JZS0</accession>